<dbReference type="InterPro" id="IPR012854">
    <property type="entry name" value="Cu_amine_oxidase-like_N"/>
</dbReference>
<dbReference type="RefSeq" id="WP_188886461.1">
    <property type="nucleotide sequence ID" value="NZ_BLYJ01000002.1"/>
</dbReference>
<evidence type="ECO:0000256" key="2">
    <source>
        <dbReference type="SAM" id="SignalP"/>
    </source>
</evidence>
<keyword evidence="5" id="KW-1185">Reference proteome</keyword>
<dbReference type="Pfam" id="PF07833">
    <property type="entry name" value="Cu_amine_oxidN1"/>
    <property type="match status" value="1"/>
</dbReference>
<dbReference type="Gene3D" id="3.30.457.10">
    <property type="entry name" value="Copper amine oxidase-like, N-terminal domain"/>
    <property type="match status" value="1"/>
</dbReference>
<evidence type="ECO:0000256" key="1">
    <source>
        <dbReference type="SAM" id="MobiDB-lite"/>
    </source>
</evidence>
<feature type="chain" id="PRO_5046022469" description="Copper amine oxidase-like N-terminal domain-containing protein" evidence="2">
    <location>
        <begin position="27"/>
        <end position="592"/>
    </location>
</feature>
<proteinExistence type="predicted"/>
<feature type="region of interest" description="Disordered" evidence="1">
    <location>
        <begin position="559"/>
        <end position="592"/>
    </location>
</feature>
<evidence type="ECO:0000313" key="4">
    <source>
        <dbReference type="EMBL" id="GFO87091.1"/>
    </source>
</evidence>
<evidence type="ECO:0000313" key="5">
    <source>
        <dbReference type="Proteomes" id="UP000620147"/>
    </source>
</evidence>
<dbReference type="SUPFAM" id="SSF55383">
    <property type="entry name" value="Copper amine oxidase, domain N"/>
    <property type="match status" value="1"/>
</dbReference>
<gene>
    <name evidence="4" type="ORF">BUFA31_02550</name>
</gene>
<dbReference type="Proteomes" id="UP000620147">
    <property type="component" value="Unassembled WGS sequence"/>
</dbReference>
<feature type="domain" description="Copper amine oxidase-like N-terminal" evidence="3">
    <location>
        <begin position="129"/>
        <end position="239"/>
    </location>
</feature>
<accession>A0ABQ1DWH6</accession>
<sequence length="592" mass="65964">MKKMKRFASAALAALLLAGSAPSALALDTTPPMYQQFGYDSAADFEATTHRFYTFDYDTASDRYRQYMEKILANPKIALDYYFIGSMEELQFDIDMRIYDSVEDFYHQAALSMVCDDEFPLREQLTVQLNGCIVKFPDAKPEKVNNRTMVPFRAIAEALGAEVDYNAGAITAKKDGQTLAFSLGGKQLTITDDSTGKVIKTTDVDSAPYKKSGRTYVPIRFFAEGFGLTVQWDNSVQTAVLYDRDALIADIDSRFTVLNQWLKAQPSYGQNAKALQSTVDISAAYTVFNTISGDTTYNASAKINALTDENGIEATISADLGELPQNFFPRYGYDSSIETAVYAALHDLSAADRKNLQVQLRTTDTYGHFYLHCPALSGVFADWAEFDTKLNDRMTAMKNGAWLKVYTMDTQRGSNDSPERWSELAQGKVHTIGESIVINSEKDAAGTGWSGVYAHALQDRRDLEESAGDTLFTRSGTRYTAAYEANVYQYDDEPKSKVNYTLNTADGSISGTTSTTLNESYWEELYETQFSGNLRNLQLTKTRHTRNQDKLTQKIVLTASPSDTAPMTEPSKGSKIVAWEPRPDQIDYSAYE</sequence>
<dbReference type="InterPro" id="IPR036582">
    <property type="entry name" value="Mao_N_sf"/>
</dbReference>
<reference evidence="4 5" key="1">
    <citation type="submission" date="2020-06" db="EMBL/GenBank/DDBJ databases">
        <title>Characterization of fructooligosaccharide metabolism and fructooligosaccharide-degrading enzymes in human commensal butyrate producers.</title>
        <authorList>
            <person name="Tanno H."/>
            <person name="Fujii T."/>
            <person name="Hirano K."/>
            <person name="Maeno S."/>
            <person name="Tonozuka T."/>
            <person name="Sakamoto M."/>
            <person name="Ohkuma M."/>
            <person name="Tochio T."/>
            <person name="Endo A."/>
        </authorList>
    </citation>
    <scope>NUCLEOTIDE SEQUENCE [LARGE SCALE GENOMIC DNA]</scope>
    <source>
        <strain evidence="4 5">JCM 31056</strain>
    </source>
</reference>
<dbReference type="EMBL" id="BLYJ01000002">
    <property type="protein sequence ID" value="GFO87091.1"/>
    <property type="molecule type" value="Genomic_DNA"/>
</dbReference>
<name>A0ABQ1DWH6_9FIRM</name>
<protein>
    <recommendedName>
        <fullName evidence="3">Copper amine oxidase-like N-terminal domain-containing protein</fullName>
    </recommendedName>
</protein>
<evidence type="ECO:0000259" key="3">
    <source>
        <dbReference type="Pfam" id="PF07833"/>
    </source>
</evidence>
<feature type="signal peptide" evidence="2">
    <location>
        <begin position="1"/>
        <end position="26"/>
    </location>
</feature>
<keyword evidence="2" id="KW-0732">Signal</keyword>
<comment type="caution">
    <text evidence="4">The sequence shown here is derived from an EMBL/GenBank/DDBJ whole genome shotgun (WGS) entry which is preliminary data.</text>
</comment>
<organism evidence="4 5">
    <name type="scientific">Butyricicoccus faecihominis</name>
    <dbReference type="NCBI Taxonomy" id="1712515"/>
    <lineage>
        <taxon>Bacteria</taxon>
        <taxon>Bacillati</taxon>
        <taxon>Bacillota</taxon>
        <taxon>Clostridia</taxon>
        <taxon>Eubacteriales</taxon>
        <taxon>Butyricicoccaceae</taxon>
        <taxon>Butyricicoccus</taxon>
    </lineage>
</organism>